<comment type="subcellular location">
    <subcellularLocation>
        <location evidence="1">Secreted</location>
    </subcellularLocation>
</comment>
<dbReference type="Gene3D" id="2.120.10.30">
    <property type="entry name" value="TolB, C-terminal domain"/>
    <property type="match status" value="1"/>
</dbReference>
<name>A0ABT3AII5_9RHOB</name>
<dbReference type="InterPro" id="IPR018511">
    <property type="entry name" value="Hemolysin-typ_Ca-bd_CS"/>
</dbReference>
<protein>
    <recommendedName>
        <fullName evidence="5">Cyclolysin</fullName>
    </recommendedName>
</protein>
<keyword evidence="4" id="KW-1185">Reference proteome</keyword>
<evidence type="ECO:0000313" key="3">
    <source>
        <dbReference type="EMBL" id="MCV2888455.1"/>
    </source>
</evidence>
<keyword evidence="2" id="KW-0964">Secreted</keyword>
<dbReference type="Pfam" id="PF00353">
    <property type="entry name" value="HemolysinCabind"/>
    <property type="match status" value="4"/>
</dbReference>
<evidence type="ECO:0000256" key="1">
    <source>
        <dbReference type="ARBA" id="ARBA00004613"/>
    </source>
</evidence>
<dbReference type="NCBIfam" id="TIGR04534">
    <property type="entry name" value="ELWxxDGT_rpt"/>
    <property type="match status" value="1"/>
</dbReference>
<dbReference type="InterPro" id="IPR011049">
    <property type="entry name" value="Serralysin-like_metalloprot_C"/>
</dbReference>
<proteinExistence type="predicted"/>
<dbReference type="PANTHER" id="PTHR38340">
    <property type="entry name" value="S-LAYER PROTEIN"/>
    <property type="match status" value="1"/>
</dbReference>
<organism evidence="3 4">
    <name type="scientific">Ruegeria aquimaris</name>
    <dbReference type="NCBI Taxonomy" id="2984333"/>
    <lineage>
        <taxon>Bacteria</taxon>
        <taxon>Pseudomonadati</taxon>
        <taxon>Pseudomonadota</taxon>
        <taxon>Alphaproteobacteria</taxon>
        <taxon>Rhodobacterales</taxon>
        <taxon>Roseobacteraceae</taxon>
        <taxon>Ruegeria</taxon>
    </lineage>
</organism>
<dbReference type="PROSITE" id="PS00330">
    <property type="entry name" value="HEMOLYSIN_CALCIUM"/>
    <property type="match status" value="3"/>
</dbReference>
<evidence type="ECO:0008006" key="5">
    <source>
        <dbReference type="Google" id="ProtNLM"/>
    </source>
</evidence>
<dbReference type="EMBL" id="JAOWLB010000004">
    <property type="protein sequence ID" value="MCV2888455.1"/>
    <property type="molecule type" value="Genomic_DNA"/>
</dbReference>
<gene>
    <name evidence="3" type="ORF">OE747_08870</name>
</gene>
<dbReference type="PANTHER" id="PTHR38340:SF1">
    <property type="entry name" value="S-LAYER PROTEIN"/>
    <property type="match status" value="1"/>
</dbReference>
<dbReference type="Gene3D" id="2.150.10.10">
    <property type="entry name" value="Serralysin-like metalloprotease, C-terminal"/>
    <property type="match status" value="3"/>
</dbReference>
<dbReference type="InterPro" id="IPR050557">
    <property type="entry name" value="RTX_toxin/Mannuronan_C5-epim"/>
</dbReference>
<dbReference type="RefSeq" id="WP_263828245.1">
    <property type="nucleotide sequence ID" value="NZ_JAOWLB010000004.1"/>
</dbReference>
<dbReference type="SUPFAM" id="SSF69304">
    <property type="entry name" value="Tricorn protease N-terminal domain"/>
    <property type="match status" value="1"/>
</dbReference>
<evidence type="ECO:0000313" key="4">
    <source>
        <dbReference type="Proteomes" id="UP001320899"/>
    </source>
</evidence>
<dbReference type="PRINTS" id="PR00313">
    <property type="entry name" value="CABNDNGRPT"/>
</dbReference>
<dbReference type="InterPro" id="IPR011042">
    <property type="entry name" value="6-blade_b-propeller_TolB-like"/>
</dbReference>
<dbReference type="InterPro" id="IPR001343">
    <property type="entry name" value="Hemolysn_Ca-bd"/>
</dbReference>
<reference evidence="3 4" key="1">
    <citation type="submission" date="2022-10" db="EMBL/GenBank/DDBJ databases">
        <title>Ruegeria sp. nov., isolated from ocean surface sediments.</title>
        <authorList>
            <person name="He W."/>
            <person name="Xue H.-P."/>
            <person name="Zhang D.-F."/>
        </authorList>
    </citation>
    <scope>NUCLEOTIDE SEQUENCE [LARGE SCALE GENOMIC DNA]</scope>
    <source>
        <strain evidence="3 4">XHP0148</strain>
    </source>
</reference>
<accession>A0ABT3AII5</accession>
<dbReference type="Proteomes" id="UP001320899">
    <property type="component" value="Unassembled WGS sequence"/>
</dbReference>
<evidence type="ECO:0000256" key="2">
    <source>
        <dbReference type="ARBA" id="ARBA00022525"/>
    </source>
</evidence>
<comment type="caution">
    <text evidence="3">The sequence shown here is derived from an EMBL/GenBank/DDBJ whole genome shotgun (WGS) entry which is preliminary data.</text>
</comment>
<dbReference type="InterPro" id="IPR030916">
    <property type="entry name" value="ELWxxDGT_rpt"/>
</dbReference>
<dbReference type="SUPFAM" id="SSF51120">
    <property type="entry name" value="beta-Roll"/>
    <property type="match status" value="2"/>
</dbReference>
<sequence length="511" mass="53052">MSPFGQLPDRVVFTAHDGDGRGLWVSDGTFGGTTRIATMDGNVQFPSFAPVGDGSRLVFRTRDDLWVTDGTSGGTMQIASGLDVSDTLTQVGPHVYFAADDGVHGNELWITDGTSAGTRMVQDMTPGAGDTRLDRFTVLDTIDTPPPDGFIDATEAEEVHDLGAPGVTGVRGRASDLDGDRLTGWDLTDYASSFILFEIVFESDFVSISLITYLSSASLSLDTDLDGAFDTEISFEGDFSGVDLHFAVEDGNTTITTVPGAALTPLTLVGDADDNLLTGRDGNDTVRGLDGADRLLGNGGNDSLDGGLGADTLNGGDGNDTILGGPSEDDLRDVIFAGEGNDSVDAGAGNDLIFGQGGNDTIAGGAGVDEIQGQDGDDVITGSSFSDLVFGGAGDDFVNGGFGHDRINGGDGADKFFHVGVEGHGSDWVQDYSSAEGDVLLFGNASATRSQFQVNFAHTENAEGERAGDDAVQEAFVIYRPTGQIMWALVDGAGQDSINLQIGAETFDLLG</sequence>